<evidence type="ECO:0000313" key="2">
    <source>
        <dbReference type="Proteomes" id="UP000034893"/>
    </source>
</evidence>
<sequence>MAEKQIGKVTHFFDKAGVVVVKLSGSLSSGEEVKFKKGEIEFTEKIESMQIDHKPVAKASAGDEVAVKISQKIKEGAEVLKVEG</sequence>
<name>A0A0G0LIX5_9BACT</name>
<gene>
    <name evidence="1" type="ORF">UT12_C0032G0009</name>
</gene>
<accession>A0A0G0LIX5</accession>
<dbReference type="EMBL" id="LBVP01000032">
    <property type="protein sequence ID" value="KKQ87895.1"/>
    <property type="molecule type" value="Genomic_DNA"/>
</dbReference>
<dbReference type="Proteomes" id="UP000034893">
    <property type="component" value="Unassembled WGS sequence"/>
</dbReference>
<dbReference type="Gene3D" id="2.40.30.10">
    <property type="entry name" value="Translation factors"/>
    <property type="match status" value="1"/>
</dbReference>
<organism evidence="1 2">
    <name type="scientific">Candidatus Curtissbacteria bacterium GW2011_GWC2_38_9</name>
    <dbReference type="NCBI Taxonomy" id="1618414"/>
    <lineage>
        <taxon>Bacteria</taxon>
        <taxon>Candidatus Curtissiibacteriota</taxon>
    </lineage>
</organism>
<evidence type="ECO:0008006" key="3">
    <source>
        <dbReference type="Google" id="ProtNLM"/>
    </source>
</evidence>
<protein>
    <recommendedName>
        <fullName evidence="3">Translation elongation factor-like protein</fullName>
    </recommendedName>
</protein>
<dbReference type="SUPFAM" id="SSF50447">
    <property type="entry name" value="Translation proteins"/>
    <property type="match status" value="1"/>
</dbReference>
<dbReference type="AlphaFoldDB" id="A0A0G0LIX5"/>
<proteinExistence type="predicted"/>
<reference evidence="1 2" key="1">
    <citation type="journal article" date="2015" name="Nature">
        <title>rRNA introns, odd ribosomes, and small enigmatic genomes across a large radiation of phyla.</title>
        <authorList>
            <person name="Brown C.T."/>
            <person name="Hug L.A."/>
            <person name="Thomas B.C."/>
            <person name="Sharon I."/>
            <person name="Castelle C.J."/>
            <person name="Singh A."/>
            <person name="Wilkins M.J."/>
            <person name="Williams K.H."/>
            <person name="Banfield J.F."/>
        </authorList>
    </citation>
    <scope>NUCLEOTIDE SEQUENCE [LARGE SCALE GENOMIC DNA]</scope>
</reference>
<comment type="caution">
    <text evidence="1">The sequence shown here is derived from an EMBL/GenBank/DDBJ whole genome shotgun (WGS) entry which is preliminary data.</text>
</comment>
<evidence type="ECO:0000313" key="1">
    <source>
        <dbReference type="EMBL" id="KKQ87895.1"/>
    </source>
</evidence>
<dbReference type="InterPro" id="IPR009000">
    <property type="entry name" value="Transl_B-barrel_sf"/>
</dbReference>